<dbReference type="EMBL" id="SBKN01000009">
    <property type="protein sequence ID" value="RXR20262.1"/>
    <property type="molecule type" value="Genomic_DNA"/>
</dbReference>
<evidence type="ECO:0000256" key="1">
    <source>
        <dbReference type="SAM" id="Phobius"/>
    </source>
</evidence>
<keyword evidence="3" id="KW-1185">Reference proteome</keyword>
<name>A0A4Q1K405_9FLAO</name>
<dbReference type="RefSeq" id="WP_129462313.1">
    <property type="nucleotide sequence ID" value="NZ_SBKN01000009.1"/>
</dbReference>
<evidence type="ECO:0000313" key="2">
    <source>
        <dbReference type="EMBL" id="RXR20262.1"/>
    </source>
</evidence>
<proteinExistence type="predicted"/>
<accession>A0A4Q1K405</accession>
<dbReference type="NCBIfam" id="NF041635">
    <property type="entry name" value="STM3941_fam"/>
    <property type="match status" value="1"/>
</dbReference>
<keyword evidence="1" id="KW-1133">Transmembrane helix</keyword>
<evidence type="ECO:0000313" key="3">
    <source>
        <dbReference type="Proteomes" id="UP000289857"/>
    </source>
</evidence>
<organism evidence="2 3">
    <name type="scientific">Flavobacterium stagni</name>
    <dbReference type="NCBI Taxonomy" id="2506421"/>
    <lineage>
        <taxon>Bacteria</taxon>
        <taxon>Pseudomonadati</taxon>
        <taxon>Bacteroidota</taxon>
        <taxon>Flavobacteriia</taxon>
        <taxon>Flavobacteriales</taxon>
        <taxon>Flavobacteriaceae</taxon>
        <taxon>Flavobacterium</taxon>
    </lineage>
</organism>
<feature type="transmembrane region" description="Helical" evidence="1">
    <location>
        <begin position="12"/>
        <end position="30"/>
    </location>
</feature>
<keyword evidence="1" id="KW-0812">Transmembrane</keyword>
<protein>
    <submittedName>
        <fullName evidence="2">Uncharacterized protein</fullName>
    </submittedName>
</protein>
<feature type="transmembrane region" description="Helical" evidence="1">
    <location>
        <begin position="42"/>
        <end position="65"/>
    </location>
</feature>
<dbReference type="OrthoDB" id="1250444at2"/>
<gene>
    <name evidence="2" type="ORF">EQG61_12640</name>
</gene>
<dbReference type="AlphaFoldDB" id="A0A4Q1K405"/>
<keyword evidence="1" id="KW-0472">Membrane</keyword>
<dbReference type="Proteomes" id="UP000289857">
    <property type="component" value="Unassembled WGS sequence"/>
</dbReference>
<reference evidence="3" key="1">
    <citation type="submission" date="2019-01" db="EMBL/GenBank/DDBJ databases">
        <title>Cytophagaceae bacterium strain CAR-16.</title>
        <authorList>
            <person name="Chen W.-M."/>
        </authorList>
    </citation>
    <scope>NUCLEOTIDE SEQUENCE [LARGE SCALE GENOMIC DNA]</scope>
    <source>
        <strain evidence="3">WWJ-16</strain>
    </source>
</reference>
<dbReference type="InterPro" id="IPR048136">
    <property type="entry name" value="STM3941-like"/>
</dbReference>
<comment type="caution">
    <text evidence="2">The sequence shown here is derived from an EMBL/GenBank/DDBJ whole genome shotgun (WGS) entry which is preliminary data.</text>
</comment>
<sequence length="177" mass="20795">MEELNFYTNKLSSFLLLFIASTFVFIGIFLGDKMLDFEEKTFESIILILVFFLFIFGIVLSILLLTRRKPLLTITDKQIIIHSVLTSSKTIEIENVKSFFIVNNYTRGIKTNKQIFIELKKPTENYTKMWFYKFLSKISKPLANSQYSIQTDFLNIKQQKLLEILNGKIKETSYNSR</sequence>